<keyword evidence="3" id="KW-1185">Reference proteome</keyword>
<evidence type="ECO:0000256" key="1">
    <source>
        <dbReference type="SAM" id="MobiDB-lite"/>
    </source>
</evidence>
<name>A0A2G8S525_9APHY</name>
<dbReference type="AlphaFoldDB" id="A0A2G8S525"/>
<feature type="region of interest" description="Disordered" evidence="1">
    <location>
        <begin position="60"/>
        <end position="95"/>
    </location>
</feature>
<evidence type="ECO:0000313" key="3">
    <source>
        <dbReference type="Proteomes" id="UP000230002"/>
    </source>
</evidence>
<evidence type="ECO:0008006" key="4">
    <source>
        <dbReference type="Google" id="ProtNLM"/>
    </source>
</evidence>
<sequence length="547" mass="59752">MTTAELDPAHIPGGLPPIPNPEPLRHQRICVTPAPPATHPPFVEGNFLTHFDPPLHDTRLGQRTRKNPGSNEYQVAESHSPPSAREETKQLPVTGGSSHAALDALLDVPPSHLHQHFAHVADDVLSSINNLNRPQHPARSPKKPINDEFSLSGLQTLQIFIPKDLFPDDLLVHDPDNITNLWHNALRPPNLPVRYVRIFPNFKASPEPFPPYLQLYPDSKEAHERHMPPPPAFLHRSPAEPARVAHLYLKAENTVGKGHHSSVFSAPLRLRLGLDPQSGVEPETTVRVAAKTARGTCGAHTMLNVEASVYNAFPGHLMDDQYVCPASGAGGAAEAAGSIEPAVVPKFFGYYAAVAADGRVITPLHATCGPDAACPVAWPTRILLVEECGQPIVPQAFTREQKLHCLHLVKRLHAAGFAQNSMYDRNILVQPGPLRSPPAMRSYAAPSFRIIDFGRGVALAHLPPSVHTFPRLCHGEQWRAAYRVLGVCSRAERNDADADADWGAGCTNSKVERGALETVMCRGSRNDTATERSRSLNELEVIRINGQ</sequence>
<organism evidence="2 3">
    <name type="scientific">Ganoderma sinense ZZ0214-1</name>
    <dbReference type="NCBI Taxonomy" id="1077348"/>
    <lineage>
        <taxon>Eukaryota</taxon>
        <taxon>Fungi</taxon>
        <taxon>Dikarya</taxon>
        <taxon>Basidiomycota</taxon>
        <taxon>Agaricomycotina</taxon>
        <taxon>Agaricomycetes</taxon>
        <taxon>Polyporales</taxon>
        <taxon>Polyporaceae</taxon>
        <taxon>Ganoderma</taxon>
    </lineage>
</organism>
<evidence type="ECO:0000313" key="2">
    <source>
        <dbReference type="EMBL" id="PIL28872.1"/>
    </source>
</evidence>
<protein>
    <recommendedName>
        <fullName evidence="4">Protein kinase domain-containing protein</fullName>
    </recommendedName>
</protein>
<feature type="region of interest" description="Disordered" evidence="1">
    <location>
        <begin position="1"/>
        <end position="26"/>
    </location>
</feature>
<dbReference type="Proteomes" id="UP000230002">
    <property type="component" value="Unassembled WGS sequence"/>
</dbReference>
<dbReference type="EMBL" id="AYKW01000023">
    <property type="protein sequence ID" value="PIL28872.1"/>
    <property type="molecule type" value="Genomic_DNA"/>
</dbReference>
<gene>
    <name evidence="2" type="ORF">GSI_08918</name>
</gene>
<proteinExistence type="predicted"/>
<accession>A0A2G8S525</accession>
<dbReference type="STRING" id="1077348.A0A2G8S525"/>
<dbReference type="OrthoDB" id="5327923at2759"/>
<reference evidence="2 3" key="1">
    <citation type="journal article" date="2015" name="Sci. Rep.">
        <title>Chromosome-level genome map provides insights into diverse defense mechanisms in the medicinal fungus Ganoderma sinense.</title>
        <authorList>
            <person name="Zhu Y."/>
            <person name="Xu J."/>
            <person name="Sun C."/>
            <person name="Zhou S."/>
            <person name="Xu H."/>
            <person name="Nelson D.R."/>
            <person name="Qian J."/>
            <person name="Song J."/>
            <person name="Luo H."/>
            <person name="Xiang L."/>
            <person name="Li Y."/>
            <person name="Xu Z."/>
            <person name="Ji A."/>
            <person name="Wang L."/>
            <person name="Lu S."/>
            <person name="Hayward A."/>
            <person name="Sun W."/>
            <person name="Li X."/>
            <person name="Schwartz D.C."/>
            <person name="Wang Y."/>
            <person name="Chen S."/>
        </authorList>
    </citation>
    <scope>NUCLEOTIDE SEQUENCE [LARGE SCALE GENOMIC DNA]</scope>
    <source>
        <strain evidence="2 3">ZZ0214-1</strain>
    </source>
</reference>
<comment type="caution">
    <text evidence="2">The sequence shown here is derived from an EMBL/GenBank/DDBJ whole genome shotgun (WGS) entry which is preliminary data.</text>
</comment>